<keyword evidence="2 11" id="KW-0696">RNA-directed RNA polymerase</keyword>
<keyword evidence="4" id="KW-0548">Nucleotidyltransferase</keyword>
<proteinExistence type="predicted"/>
<evidence type="ECO:0000256" key="1">
    <source>
        <dbReference type="ARBA" id="ARBA00012494"/>
    </source>
</evidence>
<evidence type="ECO:0000256" key="8">
    <source>
        <dbReference type="ARBA" id="ARBA00048744"/>
    </source>
</evidence>
<dbReference type="GO" id="GO:0046872">
    <property type="term" value="F:metal ion binding"/>
    <property type="evidence" value="ECO:0007669"/>
    <property type="project" value="UniProtKB-KW"/>
</dbReference>
<organism evidence="11">
    <name type="scientific">Leviviridae sp</name>
    <dbReference type="NCBI Taxonomy" id="2027243"/>
    <lineage>
        <taxon>Viruses</taxon>
        <taxon>Riboviria</taxon>
        <taxon>Orthornavirae</taxon>
        <taxon>Lenarviricota</taxon>
        <taxon>Leviviricetes</taxon>
        <taxon>Norzivirales</taxon>
        <taxon>Fiersviridae</taxon>
    </lineage>
</organism>
<dbReference type="InterPro" id="IPR043502">
    <property type="entry name" value="DNA/RNA_pol_sf"/>
</dbReference>
<feature type="binding site" evidence="9">
    <location>
        <position position="260"/>
    </location>
    <ligand>
        <name>Mg(2+)</name>
        <dbReference type="ChEBI" id="CHEBI:18420"/>
        <label>2</label>
    </ligand>
</feature>
<evidence type="ECO:0000313" key="11">
    <source>
        <dbReference type="EMBL" id="QDH89853.1"/>
    </source>
</evidence>
<name>A0A514D8B6_9VIRU</name>
<comment type="catalytic activity">
    <reaction evidence="8">
        <text>RNA(n) + a ribonucleoside 5'-triphosphate = RNA(n+1) + diphosphate</text>
        <dbReference type="Rhea" id="RHEA:21248"/>
        <dbReference type="Rhea" id="RHEA-COMP:14527"/>
        <dbReference type="Rhea" id="RHEA-COMP:17342"/>
        <dbReference type="ChEBI" id="CHEBI:33019"/>
        <dbReference type="ChEBI" id="CHEBI:61557"/>
        <dbReference type="ChEBI" id="CHEBI:140395"/>
        <dbReference type="EC" id="2.7.7.48"/>
    </reaction>
</comment>
<sequence length="537" mass="61395">MAIATNTTDRLIESYLSALDCPRSLAIWIMFKENEHDQLIATEINPDNYLDYGDFRDAYLATKFLSKATFLKTSVDKKQVALTGFLESEESCKRVNRDNFRTAHLKHAQFEWIHNESIRKIESILSPFSADEFFDSANWGPGVTQLLKRDTSSTNKFRLENGITQTLHSFVGGLFATAYPNWDLTKVKYQLGNKIVTVPKNSKTDRTIAIEPGLNLWFQKSIGLMIRRRLRRVGIDLNSQERNQRLSRVGSKFGNLATVDFSQASDSISISTVENLLPQRWSTLMNLCRSNFGSLGKDQLIYEKFSSMGNGFTFELETLIFFTLAVSCCKYLQISDHDVSVYGDDVIIPVRAYRLFSEICEIYGFTVNKRKSFSSGHFRESCGSHWFQGRDCKPYYLKEVVAGEVSIYLAANSIRRVAHSEMFFGLDGRFESCWQFLFNKVKFPCLISEGYGDGGFVVDFDIATPSKARHGIEGYRAKTLLTVPIRYYSDDHALLLARLKDCSVEIGFGNDTNLRSRVRVLRKKILIRQWTNFGPWI</sequence>
<evidence type="ECO:0000259" key="10">
    <source>
        <dbReference type="PROSITE" id="PS50522"/>
    </source>
</evidence>
<feature type="binding site" evidence="9">
    <location>
        <position position="344"/>
    </location>
    <ligand>
        <name>Mg(2+)</name>
        <dbReference type="ChEBI" id="CHEBI:18420"/>
        <label>2</label>
    </ligand>
</feature>
<keyword evidence="3" id="KW-0808">Transferase</keyword>
<keyword evidence="9" id="KW-0479">Metal-binding</keyword>
<dbReference type="SUPFAM" id="SSF56672">
    <property type="entry name" value="DNA/RNA polymerases"/>
    <property type="match status" value="1"/>
</dbReference>
<gene>
    <name evidence="11" type="ORF">H4BulkL22317e12091_000003</name>
</gene>
<keyword evidence="6" id="KW-0693">Viral RNA replication</keyword>
<dbReference type="InterPro" id="IPR005093">
    <property type="entry name" value="RNArep_beta"/>
</dbReference>
<evidence type="ECO:0000256" key="4">
    <source>
        <dbReference type="ARBA" id="ARBA00022695"/>
    </source>
</evidence>
<evidence type="ECO:0000256" key="5">
    <source>
        <dbReference type="ARBA" id="ARBA00022741"/>
    </source>
</evidence>
<dbReference type="GO" id="GO:0003968">
    <property type="term" value="F:RNA-directed RNA polymerase activity"/>
    <property type="evidence" value="ECO:0007669"/>
    <property type="project" value="UniProtKB-KW"/>
</dbReference>
<evidence type="ECO:0000256" key="2">
    <source>
        <dbReference type="ARBA" id="ARBA00022484"/>
    </source>
</evidence>
<reference evidence="11" key="1">
    <citation type="submission" date="2019-05" db="EMBL/GenBank/DDBJ databases">
        <title>Metatranscriptomic reconstruction reveals RNA viruses with the potential to shape carbon cycling in soil.</title>
        <authorList>
            <person name="Starr E.P."/>
            <person name="Nuccio E."/>
            <person name="Pett-Ridge J."/>
            <person name="Banfield J.F."/>
            <person name="Firestone M.K."/>
        </authorList>
    </citation>
    <scope>NUCLEOTIDE SEQUENCE</scope>
    <source>
        <strain evidence="11">H4_Bulk_Litter_22_scaffold_317_e_1209_1</strain>
    </source>
</reference>
<evidence type="ECO:0000256" key="6">
    <source>
        <dbReference type="ARBA" id="ARBA00022953"/>
    </source>
</evidence>
<dbReference type="PROSITE" id="PS50522">
    <property type="entry name" value="RDRP_PHAGE"/>
    <property type="match status" value="1"/>
</dbReference>
<evidence type="ECO:0000256" key="3">
    <source>
        <dbReference type="ARBA" id="ARBA00022679"/>
    </source>
</evidence>
<evidence type="ECO:0000256" key="7">
    <source>
        <dbReference type="ARBA" id="ARBA00030248"/>
    </source>
</evidence>
<evidence type="ECO:0000256" key="9">
    <source>
        <dbReference type="PIRSR" id="PIRSR605093-1"/>
    </source>
</evidence>
<keyword evidence="9" id="KW-0460">Magnesium</keyword>
<feature type="binding site" evidence="9">
    <location>
        <position position="345"/>
    </location>
    <ligand>
        <name>Mg(2+)</name>
        <dbReference type="ChEBI" id="CHEBI:18420"/>
        <label>2</label>
    </ligand>
</feature>
<dbReference type="Pfam" id="PF03431">
    <property type="entry name" value="RNA_replicase_B"/>
    <property type="match status" value="1"/>
</dbReference>
<comment type="cofactor">
    <cofactor evidence="9">
        <name>Mg(2+)</name>
        <dbReference type="ChEBI" id="CHEBI:18420"/>
    </cofactor>
    <text evidence="9">Binds 2 Mg(2+) per subunit.</text>
</comment>
<accession>A0A514D8B6</accession>
<feature type="domain" description="RdRp catalytic" evidence="10">
    <location>
        <begin position="245"/>
        <end position="376"/>
    </location>
</feature>
<dbReference type="EC" id="2.7.7.48" evidence="1"/>
<keyword evidence="5" id="KW-0547">Nucleotide-binding</keyword>
<dbReference type="InterPro" id="IPR007096">
    <property type="entry name" value="RNA-dir_Rpol_cat_phage"/>
</dbReference>
<dbReference type="GO" id="GO:0039694">
    <property type="term" value="P:viral RNA genome replication"/>
    <property type="evidence" value="ECO:0007669"/>
    <property type="project" value="InterPro"/>
</dbReference>
<protein>
    <recommendedName>
        <fullName evidence="1">RNA-directed RNA polymerase</fullName>
        <ecNumber evidence="1">2.7.7.48</ecNumber>
    </recommendedName>
    <alternativeName>
        <fullName evidence="7">RNA replicase beta chain</fullName>
    </alternativeName>
</protein>
<dbReference type="EMBL" id="MN035083">
    <property type="protein sequence ID" value="QDH89853.1"/>
    <property type="molecule type" value="Genomic_RNA"/>
</dbReference>
<dbReference type="GO" id="GO:0000166">
    <property type="term" value="F:nucleotide binding"/>
    <property type="evidence" value="ECO:0007669"/>
    <property type="project" value="UniProtKB-KW"/>
</dbReference>